<evidence type="ECO:0000313" key="2">
    <source>
        <dbReference type="EMBL" id="QLH81182.1"/>
    </source>
</evidence>
<evidence type="ECO:0000313" key="3">
    <source>
        <dbReference type="Proteomes" id="UP000509346"/>
    </source>
</evidence>
<dbReference type="Gene3D" id="3.40.50.2000">
    <property type="entry name" value="Glycogen Phosphorylase B"/>
    <property type="match status" value="2"/>
</dbReference>
<gene>
    <name evidence="2" type="primary">wecB</name>
    <name evidence="2" type="ORF">HZS54_05795</name>
</gene>
<organism evidence="2 3">
    <name type="scientific">Halosimplex pelagicum</name>
    <dbReference type="NCBI Taxonomy" id="869886"/>
    <lineage>
        <taxon>Archaea</taxon>
        <taxon>Methanobacteriati</taxon>
        <taxon>Methanobacteriota</taxon>
        <taxon>Stenosarchaea group</taxon>
        <taxon>Halobacteria</taxon>
        <taxon>Halobacteriales</taxon>
        <taxon>Haloarculaceae</taxon>
        <taxon>Halosimplex</taxon>
    </lineage>
</organism>
<keyword evidence="3" id="KW-1185">Reference proteome</keyword>
<dbReference type="OrthoDB" id="7018at2157"/>
<dbReference type="GO" id="GO:0008761">
    <property type="term" value="F:UDP-N-acetylglucosamine 2-epimerase activity"/>
    <property type="evidence" value="ECO:0007669"/>
    <property type="project" value="UniProtKB-EC"/>
</dbReference>
<keyword evidence="2" id="KW-0413">Isomerase</keyword>
<reference evidence="2 3" key="1">
    <citation type="submission" date="2020-07" db="EMBL/GenBank/DDBJ databases">
        <title>Halosimplex litoreum sp. nov. and Halosimplex rubrum sp. nov., isolated from different salt environments.</title>
        <authorList>
            <person name="Cui H."/>
        </authorList>
    </citation>
    <scope>NUCLEOTIDE SEQUENCE [LARGE SCALE GENOMIC DNA]</scope>
    <source>
        <strain evidence="2 3">R2</strain>
    </source>
</reference>
<dbReference type="Proteomes" id="UP000509346">
    <property type="component" value="Chromosome"/>
</dbReference>
<dbReference type="PANTHER" id="PTHR43174:SF1">
    <property type="entry name" value="UDP-N-ACETYLGLUCOSAMINE 2-EPIMERASE"/>
    <property type="match status" value="1"/>
</dbReference>
<dbReference type="SUPFAM" id="SSF53756">
    <property type="entry name" value="UDP-Glycosyltransferase/glycogen phosphorylase"/>
    <property type="match status" value="1"/>
</dbReference>
<proteinExistence type="predicted"/>
<dbReference type="CDD" id="cd03786">
    <property type="entry name" value="GTB_UDP-GlcNAc_2-Epimerase"/>
    <property type="match status" value="1"/>
</dbReference>
<dbReference type="InterPro" id="IPR029767">
    <property type="entry name" value="WecB-like"/>
</dbReference>
<dbReference type="AlphaFoldDB" id="A0A7D5PA13"/>
<dbReference type="PANTHER" id="PTHR43174">
    <property type="entry name" value="UDP-N-ACETYLGLUCOSAMINE 2-EPIMERASE"/>
    <property type="match status" value="1"/>
</dbReference>
<name>A0A7D5PA13_9EURY</name>
<accession>A0A7D5PA13</accession>
<dbReference type="EMBL" id="CP058909">
    <property type="protein sequence ID" value="QLH81182.1"/>
    <property type="molecule type" value="Genomic_DNA"/>
</dbReference>
<dbReference type="EC" id="5.1.3.14" evidence="2"/>
<dbReference type="Pfam" id="PF02350">
    <property type="entry name" value="Epimerase_2"/>
    <property type="match status" value="1"/>
</dbReference>
<dbReference type="KEGG" id="hpel:HZS54_05795"/>
<evidence type="ECO:0000259" key="1">
    <source>
        <dbReference type="Pfam" id="PF02350"/>
    </source>
</evidence>
<dbReference type="InterPro" id="IPR003331">
    <property type="entry name" value="UDP_GlcNAc_Epimerase_2_dom"/>
</dbReference>
<dbReference type="NCBIfam" id="TIGR00236">
    <property type="entry name" value="wecB"/>
    <property type="match status" value="1"/>
</dbReference>
<sequence>MKVLSVVGARPQFVKEFAVTRALRDDHEEVLLHTGQHYDAEMSAVFFDELGIPEPDYQLGVGSDTHGRQTADCVVGIEEVIEAEEPDAVLVYGDTNSTLGAAIAASKSSADLVHVESGLRSYNREMPEEVNRVLTDHAADVLFAPSERAAETLQGEGLPDERIHVVGDVQYDAILAAREHARDASTILDDLALPPGEFVLATVHRPRNTDDPDRLTAILDALADAEREVVVPVHPRTEQRLQDLGLRSEYAAELRLVDPVGYLDFVRLLDAAARVATDSGGVQKEAFFLDTFCLTLREETEWVETVECGWNALVDADPDRIATGLTAPKPDGSKPSLYGDGTAATRIVDVLEDGPTPERVEPSPIRDQ</sequence>
<dbReference type="RefSeq" id="WP_179920990.1">
    <property type="nucleotide sequence ID" value="NZ_CP058909.1"/>
</dbReference>
<feature type="domain" description="UDP-N-acetylglucosamine 2-epimerase" evidence="1">
    <location>
        <begin position="25"/>
        <end position="352"/>
    </location>
</feature>
<protein>
    <submittedName>
        <fullName evidence="2">UDP-N-acetylglucosamine 2-epimerase (Non-hydrolyzing)</fullName>
        <ecNumber evidence="2">5.1.3.14</ecNumber>
    </submittedName>
</protein>
<dbReference type="GeneID" id="56082082"/>